<keyword evidence="3" id="KW-1185">Reference proteome</keyword>
<accession>A0A8B7PF61</accession>
<evidence type="ECO:0000256" key="1">
    <source>
        <dbReference type="SAM" id="Coils"/>
    </source>
</evidence>
<keyword evidence="1" id="KW-0175">Coiled coil</keyword>
<organism evidence="3 4">
    <name type="scientific">Hyalella azteca</name>
    <name type="common">Amphipod</name>
    <dbReference type="NCBI Taxonomy" id="294128"/>
    <lineage>
        <taxon>Eukaryota</taxon>
        <taxon>Metazoa</taxon>
        <taxon>Ecdysozoa</taxon>
        <taxon>Arthropoda</taxon>
        <taxon>Crustacea</taxon>
        <taxon>Multicrustacea</taxon>
        <taxon>Malacostraca</taxon>
        <taxon>Eumalacostraca</taxon>
        <taxon>Peracarida</taxon>
        <taxon>Amphipoda</taxon>
        <taxon>Senticaudata</taxon>
        <taxon>Talitrida</taxon>
        <taxon>Talitroidea</taxon>
        <taxon>Hyalellidae</taxon>
        <taxon>Hyalella</taxon>
    </lineage>
</organism>
<dbReference type="AlphaFoldDB" id="A0A8B7PF61"/>
<dbReference type="KEGG" id="hazt:108679722"/>
<name>A0A8B7PF61_HYAAZ</name>
<feature type="chain" id="PRO_5034957018" evidence="2">
    <location>
        <begin position="17"/>
        <end position="188"/>
    </location>
</feature>
<sequence>MKCVVVLCAVATLCHGATLESGSSLGSVGTARSFSSVGAALAESVGPDGTRQGECSFSDSNGRRFKVRYSARPNSAPQYELLEGGGGVSPEAAFETCIAAYKQSQANSAAFIPRIPNIAANIAAAFNPFTFNPFEFQDALAESTAFTDEMPAPFRALQEQNRVLQENVRRLQQQNLALSERLAQQARV</sequence>
<reference evidence="4" key="1">
    <citation type="submission" date="2025-08" db="UniProtKB">
        <authorList>
            <consortium name="RefSeq"/>
        </authorList>
    </citation>
    <scope>IDENTIFICATION</scope>
    <source>
        <tissue evidence="4">Whole organism</tissue>
    </source>
</reference>
<evidence type="ECO:0000313" key="3">
    <source>
        <dbReference type="Proteomes" id="UP000694843"/>
    </source>
</evidence>
<dbReference type="Proteomes" id="UP000694843">
    <property type="component" value="Unplaced"/>
</dbReference>
<proteinExistence type="predicted"/>
<gene>
    <name evidence="4" type="primary">LOC108679722</name>
</gene>
<dbReference type="RefSeq" id="XP_018023921.1">
    <property type="nucleotide sequence ID" value="XM_018168432.2"/>
</dbReference>
<evidence type="ECO:0000256" key="2">
    <source>
        <dbReference type="SAM" id="SignalP"/>
    </source>
</evidence>
<feature type="coiled-coil region" evidence="1">
    <location>
        <begin position="154"/>
        <end position="188"/>
    </location>
</feature>
<dbReference type="GeneID" id="108679722"/>
<protein>
    <submittedName>
        <fullName evidence="4">Uncharacterized protein LOC108679722</fullName>
    </submittedName>
</protein>
<evidence type="ECO:0000313" key="4">
    <source>
        <dbReference type="RefSeq" id="XP_018023921.1"/>
    </source>
</evidence>
<keyword evidence="2" id="KW-0732">Signal</keyword>
<feature type="signal peptide" evidence="2">
    <location>
        <begin position="1"/>
        <end position="16"/>
    </location>
</feature>